<dbReference type="Proteomes" id="UP000290588">
    <property type="component" value="Unassembled WGS sequence"/>
</dbReference>
<dbReference type="PANTHER" id="PTHR32347:SF14">
    <property type="entry name" value="EFFLUX SYSTEM COMPONENT YKNX-RELATED"/>
    <property type="match status" value="1"/>
</dbReference>
<name>A0A347U6Q2_9BACT</name>
<gene>
    <name evidence="8" type="ORF">AELL_0851</name>
    <name evidence="9" type="ORF">CP962_12950</name>
</gene>
<evidence type="ECO:0000256" key="5">
    <source>
        <dbReference type="SAM" id="Phobius"/>
    </source>
</evidence>
<evidence type="ECO:0000256" key="3">
    <source>
        <dbReference type="ARBA" id="ARBA00023054"/>
    </source>
</evidence>
<dbReference type="Proteomes" id="UP000262582">
    <property type="component" value="Chromosome"/>
</dbReference>
<dbReference type="Gene3D" id="2.40.30.170">
    <property type="match status" value="1"/>
</dbReference>
<dbReference type="InterPro" id="IPR058625">
    <property type="entry name" value="MdtA-like_BSH"/>
</dbReference>
<evidence type="ECO:0000256" key="1">
    <source>
        <dbReference type="ARBA" id="ARBA00004196"/>
    </source>
</evidence>
<dbReference type="EMBL" id="CP032097">
    <property type="protein sequence ID" value="AXX94530.1"/>
    <property type="molecule type" value="Genomic_DNA"/>
</dbReference>
<evidence type="ECO:0000313" key="10">
    <source>
        <dbReference type="Proteomes" id="UP000262582"/>
    </source>
</evidence>
<comment type="subcellular location">
    <subcellularLocation>
        <location evidence="1">Cell envelope</location>
    </subcellularLocation>
</comment>
<feature type="transmembrane region" description="Helical" evidence="5">
    <location>
        <begin position="21"/>
        <end position="40"/>
    </location>
</feature>
<evidence type="ECO:0000259" key="7">
    <source>
        <dbReference type="Pfam" id="PF25990"/>
    </source>
</evidence>
<dbReference type="GO" id="GO:0022857">
    <property type="term" value="F:transmembrane transporter activity"/>
    <property type="evidence" value="ECO:0007669"/>
    <property type="project" value="InterPro"/>
</dbReference>
<sequence>MEDKKLLEELESHSNKKSKKFYIFVILFLVVGAVLAYYFLIFNKTNKSEVVEYVTKNVTRGDLSVVVSATGTLNPTNSVEVGVEVSGTLKEIYVDFNDEVEVGQVLARLDTRKLQSEVDGQTAALAIAKANQLESEVDLKNKKLVYDRTLKMFNSSGGKYPSKNELDQAKFGYEAALSSLQAAKSKVEQASFTLKTAMQNLDKAEVKSSIKGIVLDRAVEVGQTLAASMNAPKLFVIAKDLRNMDLIVSIDESDVADIKKDLPVTFTVDAYPNRTFKGKIKQVRLNPTDTNGVVTYETVVSVDNEELLLRPGMTATANIVTKQSLDKLIIPNSALRFKPKMPQTDEKKGTMTFVGPPRRPLGENAPKELGKREFSPIFILENNQPKRVMVKVLDSDGKSTTIESNDLKVDDVVIISQKSENAN</sequence>
<dbReference type="InterPro" id="IPR006143">
    <property type="entry name" value="RND_pump_MFP"/>
</dbReference>
<keyword evidence="5" id="KW-0472">Membrane</keyword>
<protein>
    <submittedName>
        <fullName evidence="9">Efflux transporter periplasmic adaptor subunit</fullName>
    </submittedName>
    <submittedName>
        <fullName evidence="8">RND family efflux system, membrane fusion protein</fullName>
    </submittedName>
</protein>
<dbReference type="AlphaFoldDB" id="A0A347U6Q2"/>
<dbReference type="GO" id="GO:0030313">
    <property type="term" value="C:cell envelope"/>
    <property type="evidence" value="ECO:0007669"/>
    <property type="project" value="UniProtKB-SubCell"/>
</dbReference>
<evidence type="ECO:0000313" key="8">
    <source>
        <dbReference type="EMBL" id="AXX94530.1"/>
    </source>
</evidence>
<dbReference type="InterPro" id="IPR058636">
    <property type="entry name" value="Beta-barrel_YknX"/>
</dbReference>
<comment type="similarity">
    <text evidence="2">Belongs to the membrane fusion protein (MFP) (TC 8.A.1) family.</text>
</comment>
<feature type="domain" description="Multidrug resistance protein MdtA-like barrel-sandwich hybrid" evidence="6">
    <location>
        <begin position="77"/>
        <end position="232"/>
    </location>
</feature>
<dbReference type="GO" id="GO:0016020">
    <property type="term" value="C:membrane"/>
    <property type="evidence" value="ECO:0007669"/>
    <property type="project" value="InterPro"/>
</dbReference>
<feature type="domain" description="YknX-like beta-barrel" evidence="7">
    <location>
        <begin position="249"/>
        <end position="319"/>
    </location>
</feature>
<keyword evidence="10" id="KW-1185">Reference proteome</keyword>
<dbReference type="Pfam" id="PF25917">
    <property type="entry name" value="BSH_RND"/>
    <property type="match status" value="1"/>
</dbReference>
<dbReference type="PANTHER" id="PTHR32347">
    <property type="entry name" value="EFFLUX SYSTEM COMPONENT YKNX-RELATED"/>
    <property type="match status" value="1"/>
</dbReference>
<keyword evidence="3" id="KW-0175">Coiled coil</keyword>
<proteinExistence type="inferred from homology"/>
<evidence type="ECO:0000313" key="9">
    <source>
        <dbReference type="EMBL" id="RXI28846.1"/>
    </source>
</evidence>
<dbReference type="OrthoDB" id="9784484at2"/>
<dbReference type="KEGG" id="aell:AELL_0851"/>
<evidence type="ECO:0000256" key="4">
    <source>
        <dbReference type="SAM" id="MobiDB-lite"/>
    </source>
</evidence>
<reference evidence="9 11" key="1">
    <citation type="submission" date="2017-09" db="EMBL/GenBank/DDBJ databases">
        <title>Genomics of the genus Arcobacter.</title>
        <authorList>
            <person name="Perez-Cataluna A."/>
            <person name="Figueras M.J."/>
            <person name="Salas-Masso N."/>
        </authorList>
    </citation>
    <scope>NUCLEOTIDE SEQUENCE [LARGE SCALE GENOMIC DNA]</scope>
    <source>
        <strain evidence="9 11">CECT 7837</strain>
    </source>
</reference>
<dbReference type="Gene3D" id="2.40.50.100">
    <property type="match status" value="2"/>
</dbReference>
<keyword evidence="5" id="KW-0812">Transmembrane</keyword>
<reference evidence="8 10" key="2">
    <citation type="submission" date="2018-08" db="EMBL/GenBank/DDBJ databases">
        <title>Complete genome of the Arcobacter ellisii type strain LMG 26155.</title>
        <authorList>
            <person name="Miller W.G."/>
            <person name="Yee E."/>
            <person name="Bono J.L."/>
        </authorList>
    </citation>
    <scope>NUCLEOTIDE SEQUENCE [LARGE SCALE GENOMIC DNA]</scope>
    <source>
        <strain evidence="8 10">LMG 26155</strain>
    </source>
</reference>
<evidence type="ECO:0000313" key="11">
    <source>
        <dbReference type="Proteomes" id="UP000290588"/>
    </source>
</evidence>
<evidence type="ECO:0000256" key="2">
    <source>
        <dbReference type="ARBA" id="ARBA00009477"/>
    </source>
</evidence>
<dbReference type="NCBIfam" id="TIGR01730">
    <property type="entry name" value="RND_mfp"/>
    <property type="match status" value="1"/>
</dbReference>
<feature type="region of interest" description="Disordered" evidence="4">
    <location>
        <begin position="339"/>
        <end position="367"/>
    </location>
</feature>
<organism evidence="9 11">
    <name type="scientific">Arcobacter ellisii</name>
    <dbReference type="NCBI Taxonomy" id="913109"/>
    <lineage>
        <taxon>Bacteria</taxon>
        <taxon>Pseudomonadati</taxon>
        <taxon>Campylobacterota</taxon>
        <taxon>Epsilonproteobacteria</taxon>
        <taxon>Campylobacterales</taxon>
        <taxon>Arcobacteraceae</taxon>
        <taxon>Arcobacter</taxon>
    </lineage>
</organism>
<dbReference type="SUPFAM" id="SSF111369">
    <property type="entry name" value="HlyD-like secretion proteins"/>
    <property type="match status" value="1"/>
</dbReference>
<evidence type="ECO:0000259" key="6">
    <source>
        <dbReference type="Pfam" id="PF25917"/>
    </source>
</evidence>
<dbReference type="EMBL" id="NXIG01000017">
    <property type="protein sequence ID" value="RXI28846.1"/>
    <property type="molecule type" value="Genomic_DNA"/>
</dbReference>
<dbReference type="RefSeq" id="WP_118916757.1">
    <property type="nucleotide sequence ID" value="NZ_CP032097.1"/>
</dbReference>
<accession>A0A347U6Q2</accession>
<dbReference type="Pfam" id="PF25990">
    <property type="entry name" value="Beta-barrel_YknX"/>
    <property type="match status" value="1"/>
</dbReference>
<keyword evidence="5" id="KW-1133">Transmembrane helix</keyword>
<dbReference type="InterPro" id="IPR050465">
    <property type="entry name" value="UPF0194_transport"/>
</dbReference>